<dbReference type="EMBL" id="JANEYF010002302">
    <property type="protein sequence ID" value="KAJ8948418.1"/>
    <property type="molecule type" value="Genomic_DNA"/>
</dbReference>
<sequence length="78" mass="8826">MKNQKMGSIVLRSLSILLGLFFIFVGLIKISSVVSKDLHKDLLRLIVLKDTRNTYVFDCREDKPAVLGWGSFITISLI</sequence>
<dbReference type="Proteomes" id="UP001162156">
    <property type="component" value="Unassembled WGS sequence"/>
</dbReference>
<comment type="caution">
    <text evidence="1">The sequence shown here is derived from an EMBL/GenBank/DDBJ whole genome shotgun (WGS) entry which is preliminary data.</text>
</comment>
<dbReference type="AlphaFoldDB" id="A0AAV8YA49"/>
<name>A0AAV8YA49_9CUCU</name>
<evidence type="ECO:0000313" key="2">
    <source>
        <dbReference type="Proteomes" id="UP001162156"/>
    </source>
</evidence>
<protein>
    <submittedName>
        <fullName evidence="1">Uncharacterized protein</fullName>
    </submittedName>
</protein>
<evidence type="ECO:0000313" key="1">
    <source>
        <dbReference type="EMBL" id="KAJ8948418.1"/>
    </source>
</evidence>
<organism evidence="1 2">
    <name type="scientific">Rhamnusium bicolor</name>
    <dbReference type="NCBI Taxonomy" id="1586634"/>
    <lineage>
        <taxon>Eukaryota</taxon>
        <taxon>Metazoa</taxon>
        <taxon>Ecdysozoa</taxon>
        <taxon>Arthropoda</taxon>
        <taxon>Hexapoda</taxon>
        <taxon>Insecta</taxon>
        <taxon>Pterygota</taxon>
        <taxon>Neoptera</taxon>
        <taxon>Endopterygota</taxon>
        <taxon>Coleoptera</taxon>
        <taxon>Polyphaga</taxon>
        <taxon>Cucujiformia</taxon>
        <taxon>Chrysomeloidea</taxon>
        <taxon>Cerambycidae</taxon>
        <taxon>Lepturinae</taxon>
        <taxon>Rhagiini</taxon>
        <taxon>Rhamnusium</taxon>
    </lineage>
</organism>
<gene>
    <name evidence="1" type="ORF">NQ314_008412</name>
</gene>
<reference evidence="1" key="1">
    <citation type="journal article" date="2023" name="Insect Mol. Biol.">
        <title>Genome sequencing provides insights into the evolution of gene families encoding plant cell wall-degrading enzymes in longhorned beetles.</title>
        <authorList>
            <person name="Shin N.R."/>
            <person name="Okamura Y."/>
            <person name="Kirsch R."/>
            <person name="Pauchet Y."/>
        </authorList>
    </citation>
    <scope>NUCLEOTIDE SEQUENCE</scope>
    <source>
        <strain evidence="1">RBIC_L_NR</strain>
    </source>
</reference>
<accession>A0AAV8YA49</accession>
<proteinExistence type="predicted"/>
<keyword evidence="2" id="KW-1185">Reference proteome</keyword>